<accession>A0ACB8END8</accession>
<evidence type="ECO:0000313" key="2">
    <source>
        <dbReference type="Proteomes" id="UP000827872"/>
    </source>
</evidence>
<protein>
    <submittedName>
        <fullName evidence="1">Uncharacterized protein</fullName>
    </submittedName>
</protein>
<proteinExistence type="predicted"/>
<dbReference type="Proteomes" id="UP000827872">
    <property type="component" value="Linkage Group LG03"/>
</dbReference>
<reference evidence="1" key="1">
    <citation type="submission" date="2021-08" db="EMBL/GenBank/DDBJ databases">
        <title>The first chromosome-level gecko genome reveals the dynamic sex chromosomes of Neotropical dwarf geckos (Sphaerodactylidae: Sphaerodactylus).</title>
        <authorList>
            <person name="Pinto B.J."/>
            <person name="Keating S.E."/>
            <person name="Gamble T."/>
        </authorList>
    </citation>
    <scope>NUCLEOTIDE SEQUENCE</scope>
    <source>
        <strain evidence="1">TG3544</strain>
    </source>
</reference>
<organism evidence="1 2">
    <name type="scientific">Sphaerodactylus townsendi</name>
    <dbReference type="NCBI Taxonomy" id="933632"/>
    <lineage>
        <taxon>Eukaryota</taxon>
        <taxon>Metazoa</taxon>
        <taxon>Chordata</taxon>
        <taxon>Craniata</taxon>
        <taxon>Vertebrata</taxon>
        <taxon>Euteleostomi</taxon>
        <taxon>Lepidosauria</taxon>
        <taxon>Squamata</taxon>
        <taxon>Bifurcata</taxon>
        <taxon>Gekkota</taxon>
        <taxon>Sphaerodactylidae</taxon>
        <taxon>Sphaerodactylus</taxon>
    </lineage>
</organism>
<gene>
    <name evidence="1" type="ORF">K3G42_031919</name>
</gene>
<name>A0ACB8END8_9SAUR</name>
<comment type="caution">
    <text evidence="1">The sequence shown here is derived from an EMBL/GenBank/DDBJ whole genome shotgun (WGS) entry which is preliminary data.</text>
</comment>
<evidence type="ECO:0000313" key="1">
    <source>
        <dbReference type="EMBL" id="KAH7993686.1"/>
    </source>
</evidence>
<dbReference type="EMBL" id="CM037616">
    <property type="protein sequence ID" value="KAH7993686.1"/>
    <property type="molecule type" value="Genomic_DNA"/>
</dbReference>
<keyword evidence="2" id="KW-1185">Reference proteome</keyword>
<sequence>MPGTEHCQCEADALPLGCQCEADALPLFIKATSMTSQQLHFCFPDKVKAPGIPTQGKVAGGHKVFFSDKRQRRKTVICQAGQMRIGSCIGLKKQKKFESSGTF</sequence>